<keyword evidence="3" id="KW-1003">Cell membrane</keyword>
<dbReference type="PROSITE" id="PS51098">
    <property type="entry name" value="PTS_EIIB_TYPE_1"/>
    <property type="match status" value="1"/>
</dbReference>
<dbReference type="GO" id="GO:0008982">
    <property type="term" value="F:protein-N(PI)-phosphohistidine-sugar phosphotransferase activity"/>
    <property type="evidence" value="ECO:0007669"/>
    <property type="project" value="InterPro"/>
</dbReference>
<dbReference type="Gene3D" id="3.30.1360.60">
    <property type="entry name" value="Glucose permease domain IIB"/>
    <property type="match status" value="1"/>
</dbReference>
<dbReference type="InterPro" id="IPR018113">
    <property type="entry name" value="PTrfase_EIIB_Cys"/>
</dbReference>
<evidence type="ECO:0000313" key="12">
    <source>
        <dbReference type="Proteomes" id="UP000031847"/>
    </source>
</evidence>
<evidence type="ECO:0000256" key="4">
    <source>
        <dbReference type="ARBA" id="ARBA00022597"/>
    </source>
</evidence>
<dbReference type="InterPro" id="IPR013013">
    <property type="entry name" value="PTS_EIIC_1"/>
</dbReference>
<keyword evidence="9" id="KW-1133">Transmembrane helix</keyword>
<dbReference type="FunFam" id="3.30.1360.60:FF:000001">
    <property type="entry name" value="PTS system glucose-specific IIBC component PtsG"/>
    <property type="match status" value="1"/>
</dbReference>
<evidence type="ECO:0000313" key="11">
    <source>
        <dbReference type="EMBL" id="GAM81377.1"/>
    </source>
</evidence>
<dbReference type="InterPro" id="IPR001996">
    <property type="entry name" value="PTS_IIB_1"/>
</dbReference>
<sequence>MKCFIDNEAKGELMANYSQLATDIIANVGGAENVTKVIHCITRLRFTLKDKDKADTAAIEALPGVAGAVYNSNLNQYQVVIGQAVEDVYDEVVEQLGDAVVDDEATAQAVAATAPANGKKQNPIVHAFQVVIGTITGSMIPIIGLLAAGGMINGLLSIFVKGNRLIEVIDPASSTYVIISTLAMTPFYFLPVLVGFSAAKQLAPKDTVLQFIGAAVGGFMINPGITNLVNAHVGTNAAGKNVVVEAAAPVANFLGVTFNTSYFGIPVALPSYAYTIFPIIVAVAIAKPLNAWLKKVLPLALRPIFQPMITFFITASIVLLLVGPVISTISSGLSFVIDHILSLNLGIASIIVGGLYQCLVIFGLHWLVVPLISQELAATGASSLNMIVSFTMLAQGVGALTVFFKSKKADLKGLSAPAAISAFCGVTEPAMYGINLKYVRVFIMSSIGAAIGAGVAGFGGLQMFGFSGSLIGFPNFISNPLTHHAPAGNLMLFWIATAVCAVATFLLVWFFGYKDTDVMGEGVEQKNAFKDAVK</sequence>
<dbReference type="InterPro" id="IPR003352">
    <property type="entry name" value="PTS_EIIC"/>
</dbReference>
<dbReference type="GO" id="GO:0009401">
    <property type="term" value="P:phosphoenolpyruvate-dependent sugar phosphotransferase system"/>
    <property type="evidence" value="ECO:0007669"/>
    <property type="project" value="UniProtKB-KW"/>
</dbReference>
<dbReference type="GO" id="GO:0090589">
    <property type="term" value="F:protein-phosphocysteine-trehalose phosphotransferase system transporter activity"/>
    <property type="evidence" value="ECO:0007669"/>
    <property type="project" value="TreeGrafter"/>
</dbReference>
<evidence type="ECO:0000256" key="6">
    <source>
        <dbReference type="ARBA" id="ARBA00022683"/>
    </source>
</evidence>
<keyword evidence="10" id="KW-0472">Membrane</keyword>
<evidence type="ECO:0000256" key="2">
    <source>
        <dbReference type="ARBA" id="ARBA00022448"/>
    </source>
</evidence>
<evidence type="ECO:0000256" key="9">
    <source>
        <dbReference type="ARBA" id="ARBA00022989"/>
    </source>
</evidence>
<gene>
    <name evidence="11" type="ORF">JCM5805K_2502</name>
</gene>
<evidence type="ECO:0000256" key="5">
    <source>
        <dbReference type="ARBA" id="ARBA00022679"/>
    </source>
</evidence>
<dbReference type="PROSITE" id="PS01035">
    <property type="entry name" value="PTS_EIIB_TYPE_1_CYS"/>
    <property type="match status" value="1"/>
</dbReference>
<dbReference type="Pfam" id="PF02378">
    <property type="entry name" value="PTS_EIIC"/>
    <property type="match status" value="1"/>
</dbReference>
<keyword evidence="8" id="KW-0418">Kinase</keyword>
<dbReference type="EMBL" id="BBSI01000040">
    <property type="protein sequence ID" value="GAM81377.1"/>
    <property type="molecule type" value="Genomic_DNA"/>
</dbReference>
<keyword evidence="5 11" id="KW-0808">Transferase</keyword>
<keyword evidence="4" id="KW-0762">Sugar transport</keyword>
<keyword evidence="2" id="KW-0813">Transport</keyword>
<dbReference type="InterPro" id="IPR050558">
    <property type="entry name" value="PTS_Sugar-Specific_Components"/>
</dbReference>
<proteinExistence type="predicted"/>
<evidence type="ECO:0000256" key="1">
    <source>
        <dbReference type="ARBA" id="ARBA00004651"/>
    </source>
</evidence>
<name>A0A0B8QWH6_LACLL</name>
<evidence type="ECO:0000256" key="8">
    <source>
        <dbReference type="ARBA" id="ARBA00022777"/>
    </source>
</evidence>
<dbReference type="Pfam" id="PF00367">
    <property type="entry name" value="PTS_EIIB"/>
    <property type="match status" value="1"/>
</dbReference>
<dbReference type="GO" id="GO:0005886">
    <property type="term" value="C:plasma membrane"/>
    <property type="evidence" value="ECO:0007669"/>
    <property type="project" value="UniProtKB-SubCell"/>
</dbReference>
<protein>
    <submittedName>
        <fullName evidence="11">Phosphotransferase system IIC components, glucose/maltose/N-acetylglucosamine-specific</fullName>
    </submittedName>
</protein>
<reference evidence="11 12" key="1">
    <citation type="submission" date="2015-01" db="EMBL/GenBank/DDBJ databases">
        <title>Lactococcus lactis subsp.lactis JCM 5805 whole genome shotgun sequence.</title>
        <authorList>
            <person name="Fujii T."/>
            <person name="Tomita Y."/>
            <person name="Ikushima S."/>
            <person name="Fujiwara D."/>
        </authorList>
    </citation>
    <scope>NUCLEOTIDE SEQUENCE [LARGE SCALE GENOMIC DNA]</scope>
    <source>
        <strain evidence="11 12">JCM 5805</strain>
    </source>
</reference>
<dbReference type="AlphaFoldDB" id="A0A0B8QWH6"/>
<dbReference type="Proteomes" id="UP000031847">
    <property type="component" value="Unassembled WGS sequence"/>
</dbReference>
<comment type="subcellular location">
    <subcellularLocation>
        <location evidence="1">Cell membrane</location>
        <topology evidence="1">Multi-pass membrane protein</topology>
    </subcellularLocation>
</comment>
<organism evidence="11 12">
    <name type="scientific">Lactococcus lactis subsp. lactis</name>
    <name type="common">Streptococcus lactis</name>
    <dbReference type="NCBI Taxonomy" id="1360"/>
    <lineage>
        <taxon>Bacteria</taxon>
        <taxon>Bacillati</taxon>
        <taxon>Bacillota</taxon>
        <taxon>Bacilli</taxon>
        <taxon>Lactobacillales</taxon>
        <taxon>Streptococcaceae</taxon>
        <taxon>Lactococcus</taxon>
    </lineage>
</organism>
<dbReference type="CDD" id="cd00212">
    <property type="entry name" value="PTS_IIB_glc"/>
    <property type="match status" value="1"/>
</dbReference>
<keyword evidence="7" id="KW-0812">Transmembrane</keyword>
<accession>A0A0B8QWH6</accession>
<dbReference type="SUPFAM" id="SSF55604">
    <property type="entry name" value="Glucose permease domain IIB"/>
    <property type="match status" value="1"/>
</dbReference>
<dbReference type="PROSITE" id="PS51103">
    <property type="entry name" value="PTS_EIIC_TYPE_1"/>
    <property type="match status" value="1"/>
</dbReference>
<comment type="caution">
    <text evidence="11">The sequence shown here is derived from an EMBL/GenBank/DDBJ whole genome shotgun (WGS) entry which is preliminary data.</text>
</comment>
<dbReference type="GO" id="GO:0015771">
    <property type="term" value="P:trehalose transport"/>
    <property type="evidence" value="ECO:0007669"/>
    <property type="project" value="TreeGrafter"/>
</dbReference>
<evidence type="ECO:0000256" key="10">
    <source>
        <dbReference type="ARBA" id="ARBA00023136"/>
    </source>
</evidence>
<dbReference type="PANTHER" id="PTHR30175">
    <property type="entry name" value="PHOSPHOTRANSFERASE SYSTEM TRANSPORT PROTEIN"/>
    <property type="match status" value="1"/>
</dbReference>
<dbReference type="InterPro" id="IPR036878">
    <property type="entry name" value="Glu_permease_IIB"/>
</dbReference>
<evidence type="ECO:0000256" key="7">
    <source>
        <dbReference type="ARBA" id="ARBA00022692"/>
    </source>
</evidence>
<keyword evidence="6" id="KW-0598">Phosphotransferase system</keyword>
<dbReference type="PANTHER" id="PTHR30175:SF1">
    <property type="entry name" value="PTS SYSTEM ARBUTIN-, CELLOBIOSE-, AND SALICIN-SPECIFIC EIIBC COMPONENT-RELATED"/>
    <property type="match status" value="1"/>
</dbReference>
<dbReference type="GO" id="GO:0016301">
    <property type="term" value="F:kinase activity"/>
    <property type="evidence" value="ECO:0007669"/>
    <property type="project" value="UniProtKB-KW"/>
</dbReference>
<evidence type="ECO:0000256" key="3">
    <source>
        <dbReference type="ARBA" id="ARBA00022475"/>
    </source>
</evidence>